<dbReference type="InterPro" id="IPR000640">
    <property type="entry name" value="EFG_V-like"/>
</dbReference>
<keyword evidence="7" id="KW-0251">Elongation factor</keyword>
<evidence type="ECO:0000256" key="3">
    <source>
        <dbReference type="ARBA" id="ARBA00022741"/>
    </source>
</evidence>
<evidence type="ECO:0000256" key="4">
    <source>
        <dbReference type="ARBA" id="ARBA00023134"/>
    </source>
</evidence>
<dbReference type="NCBIfam" id="NF009381">
    <property type="entry name" value="PRK12740.1-5"/>
    <property type="match status" value="1"/>
</dbReference>
<dbReference type="Pfam" id="PF00009">
    <property type="entry name" value="GTP_EFTU"/>
    <property type="match status" value="1"/>
</dbReference>
<dbReference type="PANTHER" id="PTHR43261">
    <property type="entry name" value="TRANSLATION ELONGATION FACTOR G-RELATED"/>
    <property type="match status" value="1"/>
</dbReference>
<organism evidence="7 8">
    <name type="scientific">Candidatus Defluviibacterium haderslevense</name>
    <dbReference type="NCBI Taxonomy" id="2981993"/>
    <lineage>
        <taxon>Bacteria</taxon>
        <taxon>Pseudomonadati</taxon>
        <taxon>Bacteroidota</taxon>
        <taxon>Saprospiria</taxon>
        <taxon>Saprospirales</taxon>
        <taxon>Saprospiraceae</taxon>
        <taxon>Candidatus Defluviibacterium</taxon>
    </lineage>
</organism>
<accession>A0A9D7SAJ1</accession>
<dbReference type="Pfam" id="PF14492">
    <property type="entry name" value="EFG_III"/>
    <property type="match status" value="1"/>
</dbReference>
<dbReference type="InterPro" id="IPR005225">
    <property type="entry name" value="Small_GTP-bd"/>
</dbReference>
<dbReference type="GO" id="GO:0003924">
    <property type="term" value="F:GTPase activity"/>
    <property type="evidence" value="ECO:0007669"/>
    <property type="project" value="InterPro"/>
</dbReference>
<dbReference type="Gene3D" id="3.40.50.300">
    <property type="entry name" value="P-loop containing nucleotide triphosphate hydrolases"/>
    <property type="match status" value="1"/>
</dbReference>
<dbReference type="GO" id="GO:0005525">
    <property type="term" value="F:GTP binding"/>
    <property type="evidence" value="ECO:0007669"/>
    <property type="project" value="UniProtKB-KW"/>
</dbReference>
<dbReference type="InterPro" id="IPR053905">
    <property type="entry name" value="EF-G-like_DII"/>
</dbReference>
<dbReference type="SMART" id="SM00889">
    <property type="entry name" value="EFG_IV"/>
    <property type="match status" value="1"/>
</dbReference>
<dbReference type="InterPro" id="IPR041095">
    <property type="entry name" value="EFG_II"/>
</dbReference>
<keyword evidence="4" id="KW-0342">GTP-binding</keyword>
<dbReference type="CDD" id="cd04088">
    <property type="entry name" value="EFG_mtEFG_II"/>
    <property type="match status" value="1"/>
</dbReference>
<dbReference type="AlphaFoldDB" id="A0A9D7SAJ1"/>
<dbReference type="InterPro" id="IPR027417">
    <property type="entry name" value="P-loop_NTPase"/>
</dbReference>
<dbReference type="InterPro" id="IPR020568">
    <property type="entry name" value="Ribosomal_Su5_D2-typ_SF"/>
</dbReference>
<gene>
    <name evidence="7" type="ORF">IPO85_16385</name>
</gene>
<proteinExistence type="predicted"/>
<evidence type="ECO:0000313" key="8">
    <source>
        <dbReference type="Proteomes" id="UP000808349"/>
    </source>
</evidence>
<dbReference type="NCBIfam" id="TIGR00231">
    <property type="entry name" value="small_GTP"/>
    <property type="match status" value="1"/>
</dbReference>
<dbReference type="InterPro" id="IPR014721">
    <property type="entry name" value="Ribsml_uS5_D2-typ_fold_subgr"/>
</dbReference>
<dbReference type="Pfam" id="PF00679">
    <property type="entry name" value="EFG_C"/>
    <property type="match status" value="1"/>
</dbReference>
<dbReference type="SUPFAM" id="SSF54980">
    <property type="entry name" value="EF-G C-terminal domain-like"/>
    <property type="match status" value="2"/>
</dbReference>
<dbReference type="InterPro" id="IPR047872">
    <property type="entry name" value="EFG_IV"/>
</dbReference>
<dbReference type="CDD" id="cd04170">
    <property type="entry name" value="EF-G_bact"/>
    <property type="match status" value="1"/>
</dbReference>
<dbReference type="SUPFAM" id="SSF52540">
    <property type="entry name" value="P-loop containing nucleoside triphosphate hydrolases"/>
    <property type="match status" value="1"/>
</dbReference>
<dbReference type="Pfam" id="PF22042">
    <property type="entry name" value="EF-G_D2"/>
    <property type="match status" value="1"/>
</dbReference>
<dbReference type="CDD" id="cd03713">
    <property type="entry name" value="EFG_mtEFG_C"/>
    <property type="match status" value="1"/>
</dbReference>
<dbReference type="InterPro" id="IPR035647">
    <property type="entry name" value="EFG_III/V"/>
</dbReference>
<dbReference type="PROSITE" id="PS51722">
    <property type="entry name" value="G_TR_2"/>
    <property type="match status" value="1"/>
</dbReference>
<dbReference type="Gene3D" id="3.30.70.870">
    <property type="entry name" value="Elongation Factor G (Translational Gtpase), domain 3"/>
    <property type="match status" value="1"/>
</dbReference>
<dbReference type="SUPFAM" id="SSF50447">
    <property type="entry name" value="Translation proteins"/>
    <property type="match status" value="1"/>
</dbReference>
<dbReference type="InterPro" id="IPR005517">
    <property type="entry name" value="Transl_elong_EFG/EF2_IV"/>
</dbReference>
<keyword evidence="3" id="KW-0547">Nucleotide-binding</keyword>
<dbReference type="GO" id="GO:0032790">
    <property type="term" value="P:ribosome disassembly"/>
    <property type="evidence" value="ECO:0007669"/>
    <property type="project" value="TreeGrafter"/>
</dbReference>
<comment type="caution">
    <text evidence="7">The sequence shown here is derived from an EMBL/GenBank/DDBJ whole genome shotgun (WGS) entry which is preliminary data.</text>
</comment>
<dbReference type="Gene3D" id="2.40.30.10">
    <property type="entry name" value="Translation factors"/>
    <property type="match status" value="1"/>
</dbReference>
<dbReference type="InterPro" id="IPR035649">
    <property type="entry name" value="EFG_V"/>
</dbReference>
<dbReference type="EMBL" id="JADKFW010000015">
    <property type="protein sequence ID" value="MBK9719057.1"/>
    <property type="molecule type" value="Genomic_DNA"/>
</dbReference>
<dbReference type="Proteomes" id="UP000808349">
    <property type="component" value="Unassembled WGS sequence"/>
</dbReference>
<dbReference type="PANTHER" id="PTHR43261:SF6">
    <property type="entry name" value="ELONGATION FACTOR G-LIKE PROTEIN"/>
    <property type="match status" value="1"/>
</dbReference>
<evidence type="ECO:0000259" key="6">
    <source>
        <dbReference type="PROSITE" id="PS51722"/>
    </source>
</evidence>
<dbReference type="FunFam" id="3.30.70.240:FF:000001">
    <property type="entry name" value="Elongation factor G"/>
    <property type="match status" value="1"/>
</dbReference>
<dbReference type="Gene3D" id="3.30.230.10">
    <property type="match status" value="1"/>
</dbReference>
<evidence type="ECO:0000256" key="1">
    <source>
        <dbReference type="ARBA" id="ARBA00013902"/>
    </source>
</evidence>
<dbReference type="Pfam" id="PF03764">
    <property type="entry name" value="EFG_IV"/>
    <property type="match status" value="2"/>
</dbReference>
<dbReference type="InterPro" id="IPR009000">
    <property type="entry name" value="Transl_B-barrel_sf"/>
</dbReference>
<dbReference type="GO" id="GO:0003746">
    <property type="term" value="F:translation elongation factor activity"/>
    <property type="evidence" value="ECO:0007669"/>
    <property type="project" value="UniProtKB-KW"/>
</dbReference>
<dbReference type="CDD" id="cd01434">
    <property type="entry name" value="EFG_mtEFG1_IV"/>
    <property type="match status" value="1"/>
</dbReference>
<keyword evidence="7" id="KW-0648">Protein biosynthesis</keyword>
<dbReference type="SUPFAM" id="SSF54211">
    <property type="entry name" value="Ribosomal protein S5 domain 2-like"/>
    <property type="match status" value="1"/>
</dbReference>
<dbReference type="InterPro" id="IPR000795">
    <property type="entry name" value="T_Tr_GTP-bd_dom"/>
</dbReference>
<reference evidence="7 8" key="1">
    <citation type="submission" date="2020-10" db="EMBL/GenBank/DDBJ databases">
        <title>Connecting structure to function with the recovery of over 1000 high-quality activated sludge metagenome-assembled genomes encoding full-length rRNA genes using long-read sequencing.</title>
        <authorList>
            <person name="Singleton C.M."/>
            <person name="Petriglieri F."/>
            <person name="Kristensen J.M."/>
            <person name="Kirkegaard R.H."/>
            <person name="Michaelsen T.Y."/>
            <person name="Andersen M.H."/>
            <person name="Karst S.M."/>
            <person name="Dueholm M.S."/>
            <person name="Nielsen P.H."/>
            <person name="Albertsen M."/>
        </authorList>
    </citation>
    <scope>NUCLEOTIDE SEQUENCE [LARGE SCALE GENOMIC DNA]</scope>
    <source>
        <strain evidence="7">Ribe_18-Q3-R11-54_BAT3C.373</strain>
    </source>
</reference>
<evidence type="ECO:0000256" key="5">
    <source>
        <dbReference type="ARBA" id="ARBA00024731"/>
    </source>
</evidence>
<name>A0A9D7SAJ1_9BACT</name>
<protein>
    <recommendedName>
        <fullName evidence="2">Elongation factor G</fullName>
    </recommendedName>
    <alternativeName>
        <fullName evidence="1">Tetracycline resistance protein TetQ</fullName>
    </alternativeName>
</protein>
<sequence>MSLDPKQIRNVVLLGHSHSGKTTIIESMLYEAKAISRRGTIDGANTVSDFSDIEQERKGSLFSKLMHVSWKDSKINIIDTPGSDDFVGEILSSMKVADLGIMLLNAAHGVEVGTELIWEYKEKFQLPGMFIINQCDHEKADFDTTLEQAIARFGPKLIPFQYPLNQGKNFNAIIDALRMVMYEFGPDGGKPIKKEIPASELSRAKEMHNRIVEAAAENDDTLMEHFFETGTLEESELADGLRKGIAKQQIFPVFCCSALKNMGTGRIMGFINDVCPSPADRPSAKTLQGELAIDPNGPTTLFIYKTFTEPKVGKVSYFKVYSGKIKSGDELINSANRSHERINQLFVTNGKIRESVNELCAGDIGAVVKLKDSHTNNTLCTKGHEVDIEPIPFPEPRIRAAIHAENKNDLEKLIKAIHDIQEEDPTLILEQSMRLKQNIIHGQGQMHLDILKYRIEKLNGLVMDYIKPKIPYLETITKSSDTSYRHKKQSGGSGQFAEVHMRVEPYFDGMSDPAGLNVRNKEIENLDWGGKFAFYWCIVGGSIDTKFATAIKKGIMHKMIEGPLTGSYCTNIRVSVFDGKMHPVDSNDMAFQIAGTMAFKESFQHAAAQIMEPVYDLEILCLDDVMGDIMSDLQTRRAIIMGMDSDGHYQKIKARVPLSEMHNYSSTLRSLTQGKAKFSMRMNEYSPVSPDIQQKLLHEYQEQNKENEIGH</sequence>
<evidence type="ECO:0000256" key="2">
    <source>
        <dbReference type="ARBA" id="ARBA00017872"/>
    </source>
</evidence>
<comment type="function">
    <text evidence="5">Catalyzes the GTP-dependent ribosomal translocation step during translation elongation. During this step, the ribosome changes from the pre-translocational (PRE) to the post-translocational (POST) state as the newly formed A-site-bound peptidyl-tRNA and P-site-bound deacylated tRNA move to the P and E sites, respectively. Catalyzes the coordinated movement of the two tRNA molecules, the mRNA and conformational changes in the ribosome.</text>
</comment>
<dbReference type="SMART" id="SM00838">
    <property type="entry name" value="EFG_C"/>
    <property type="match status" value="1"/>
</dbReference>
<evidence type="ECO:0000313" key="7">
    <source>
        <dbReference type="EMBL" id="MBK9719057.1"/>
    </source>
</evidence>
<feature type="domain" description="Tr-type G" evidence="6">
    <location>
        <begin position="6"/>
        <end position="279"/>
    </location>
</feature>
<dbReference type="Gene3D" id="3.30.70.240">
    <property type="match status" value="1"/>
</dbReference>